<dbReference type="Proteomes" id="UP000038045">
    <property type="component" value="Unplaced"/>
</dbReference>
<name>A0A0N4Z7H2_PARTI</name>
<dbReference type="WBParaSite" id="PTRK_0000312300.1">
    <property type="protein sequence ID" value="PTRK_0000312300.1"/>
    <property type="gene ID" value="PTRK_0000312300"/>
</dbReference>
<feature type="region of interest" description="Disordered" evidence="1">
    <location>
        <begin position="106"/>
        <end position="175"/>
    </location>
</feature>
<reference evidence="3" key="1">
    <citation type="submission" date="2017-02" db="UniProtKB">
        <authorList>
            <consortium name="WormBaseParasite"/>
        </authorList>
    </citation>
    <scope>IDENTIFICATION</scope>
</reference>
<evidence type="ECO:0000313" key="3">
    <source>
        <dbReference type="WBParaSite" id="PTRK_0000312300.1"/>
    </source>
</evidence>
<feature type="compositionally biased region" description="Low complexity" evidence="1">
    <location>
        <begin position="14"/>
        <end position="27"/>
    </location>
</feature>
<dbReference type="AlphaFoldDB" id="A0A0N4Z7H2"/>
<keyword evidence="2" id="KW-1185">Reference proteome</keyword>
<evidence type="ECO:0000256" key="1">
    <source>
        <dbReference type="SAM" id="MobiDB-lite"/>
    </source>
</evidence>
<sequence length="175" mass="18348">GNRTAHQPAGQVAGHGAALRPARGAGPVEAARATAGPAGGVSGRDGGKGRQLFGLRLARHARSLLGLFGPDPRQRPDLRGRRGRRFVGHGAFGRLSRQVSCAGRPAVCAGRRRPRTAAHRRTDRPRQRRRDGGRRGEGGRPGPARHGRRPDHRPLPGRAPVGGGGAGHLPGARRA</sequence>
<feature type="compositionally biased region" description="Basic residues" evidence="1">
    <location>
        <begin position="110"/>
        <end position="132"/>
    </location>
</feature>
<organism evidence="2 3">
    <name type="scientific">Parastrongyloides trichosuri</name>
    <name type="common">Possum-specific nematode worm</name>
    <dbReference type="NCBI Taxonomy" id="131310"/>
    <lineage>
        <taxon>Eukaryota</taxon>
        <taxon>Metazoa</taxon>
        <taxon>Ecdysozoa</taxon>
        <taxon>Nematoda</taxon>
        <taxon>Chromadorea</taxon>
        <taxon>Rhabditida</taxon>
        <taxon>Tylenchina</taxon>
        <taxon>Panagrolaimomorpha</taxon>
        <taxon>Strongyloidoidea</taxon>
        <taxon>Strongyloididae</taxon>
        <taxon>Parastrongyloides</taxon>
    </lineage>
</organism>
<protein>
    <submittedName>
        <fullName evidence="3">Transcriptional regulator, AcrR family</fullName>
    </submittedName>
</protein>
<evidence type="ECO:0000313" key="2">
    <source>
        <dbReference type="Proteomes" id="UP000038045"/>
    </source>
</evidence>
<feature type="region of interest" description="Disordered" evidence="1">
    <location>
        <begin position="1"/>
        <end position="47"/>
    </location>
</feature>
<accession>A0A0N4Z7H2</accession>
<proteinExistence type="predicted"/>